<gene>
    <name evidence="4" type="ORF">HRR80_000567</name>
</gene>
<keyword evidence="1" id="KW-0677">Repeat</keyword>
<dbReference type="InterPro" id="IPR002110">
    <property type="entry name" value="Ankyrin_rpt"/>
</dbReference>
<dbReference type="PROSITE" id="PS50297">
    <property type="entry name" value="ANK_REP_REGION"/>
    <property type="match status" value="1"/>
</dbReference>
<dbReference type="AlphaFoldDB" id="A0AAN6F1M1"/>
<feature type="repeat" description="ANK" evidence="3">
    <location>
        <begin position="201"/>
        <end position="233"/>
    </location>
</feature>
<organism evidence="4 5">
    <name type="scientific">Exophiala dermatitidis</name>
    <name type="common">Black yeast-like fungus</name>
    <name type="synonym">Wangiella dermatitidis</name>
    <dbReference type="NCBI Taxonomy" id="5970"/>
    <lineage>
        <taxon>Eukaryota</taxon>
        <taxon>Fungi</taxon>
        <taxon>Dikarya</taxon>
        <taxon>Ascomycota</taxon>
        <taxon>Pezizomycotina</taxon>
        <taxon>Eurotiomycetes</taxon>
        <taxon>Chaetothyriomycetidae</taxon>
        <taxon>Chaetothyriales</taxon>
        <taxon>Herpotrichiellaceae</taxon>
        <taxon>Exophiala</taxon>
    </lineage>
</organism>
<dbReference type="InterPro" id="IPR036770">
    <property type="entry name" value="Ankyrin_rpt-contain_sf"/>
</dbReference>
<dbReference type="SUPFAM" id="SSF48403">
    <property type="entry name" value="Ankyrin repeat"/>
    <property type="match status" value="1"/>
</dbReference>
<dbReference type="PROSITE" id="PS50088">
    <property type="entry name" value="ANK_REPEAT"/>
    <property type="match status" value="1"/>
</dbReference>
<keyword evidence="2 3" id="KW-0040">ANK repeat</keyword>
<evidence type="ECO:0000313" key="4">
    <source>
        <dbReference type="EMBL" id="KAJ8995811.1"/>
    </source>
</evidence>
<dbReference type="SMART" id="SM00248">
    <property type="entry name" value="ANK"/>
    <property type="match status" value="4"/>
</dbReference>
<accession>A0AAN6F1M1</accession>
<dbReference type="PANTHER" id="PTHR24166:SF48">
    <property type="entry name" value="PROTEIN VAPYRIN"/>
    <property type="match status" value="1"/>
</dbReference>
<dbReference type="InterPro" id="IPR050889">
    <property type="entry name" value="Dendritic_Spine_Reg/Scaffold"/>
</dbReference>
<evidence type="ECO:0000256" key="3">
    <source>
        <dbReference type="PROSITE-ProRule" id="PRU00023"/>
    </source>
</evidence>
<dbReference type="EMBL" id="JAJGCB010000001">
    <property type="protein sequence ID" value="KAJ8995811.1"/>
    <property type="molecule type" value="Genomic_DNA"/>
</dbReference>
<dbReference type="Pfam" id="PF00023">
    <property type="entry name" value="Ank"/>
    <property type="match status" value="1"/>
</dbReference>
<protein>
    <recommendedName>
        <fullName evidence="6">Ankyrin</fullName>
    </recommendedName>
</protein>
<evidence type="ECO:0000256" key="2">
    <source>
        <dbReference type="ARBA" id="ARBA00023043"/>
    </source>
</evidence>
<comment type="caution">
    <text evidence="4">The sequence shown here is derived from an EMBL/GenBank/DDBJ whole genome shotgun (WGS) entry which is preliminary data.</text>
</comment>
<name>A0AAN6F1M1_EXODE</name>
<proteinExistence type="predicted"/>
<dbReference type="Proteomes" id="UP001161757">
    <property type="component" value="Unassembled WGS sequence"/>
</dbReference>
<evidence type="ECO:0000313" key="5">
    <source>
        <dbReference type="Proteomes" id="UP001161757"/>
    </source>
</evidence>
<dbReference type="PANTHER" id="PTHR24166">
    <property type="entry name" value="ROLLING PEBBLES, ISOFORM B"/>
    <property type="match status" value="1"/>
</dbReference>
<reference evidence="4" key="1">
    <citation type="submission" date="2023-01" db="EMBL/GenBank/DDBJ databases">
        <title>Exophiala dermititidis isolated from Cystic Fibrosis Patient.</title>
        <authorList>
            <person name="Kurbessoian T."/>
            <person name="Crocker A."/>
            <person name="Murante D."/>
            <person name="Hogan D.A."/>
            <person name="Stajich J.E."/>
        </authorList>
    </citation>
    <scope>NUCLEOTIDE SEQUENCE</scope>
    <source>
        <strain evidence="4">Ex8</strain>
    </source>
</reference>
<evidence type="ECO:0000256" key="1">
    <source>
        <dbReference type="ARBA" id="ARBA00022737"/>
    </source>
</evidence>
<dbReference type="Gene3D" id="1.25.40.20">
    <property type="entry name" value="Ankyrin repeat-containing domain"/>
    <property type="match status" value="2"/>
</dbReference>
<evidence type="ECO:0008006" key="6">
    <source>
        <dbReference type="Google" id="ProtNLM"/>
    </source>
</evidence>
<sequence length="505" mass="57544">MSIENVPLDVFTTVIDDVLTASTWSEGLELRKVNKFFDHHVQAAYFDRLSIPINEEPRSSWSSHAMRGQHLYRYLKGQIRSLRPKHPLYVNLEGAVDVLDAVEGFRWEVPTWRDRPEGVLEFPSQLVDKSKKDHILTLVTLTVLNFFADEINMLSLFELTLFNNQASPECWAIMTAIYLNDRATVETLLDQLPANHMRTFHLSDPLRLAIKARKQEMARLLLDSGADVNAYPTYYDPYMGYSMVLDEACRGEDLDMVQLVLEPQYCIESFTEEYEKSIKLMVEKYKALEVQASGDYDPHLNRRLKTCRLIVAALIDGAFPDLREPLLHFLVNRSIRNHTDGLVRLAIQLGFDVNYTIPQHQTPLVQASARGDEKIAATLIAHGARTKYCQDHDAIAEACRGGHVYALDVLLSRATSIDEYGHARAGSILVIMLGSIVYTSETCLLCMQCFFAHGLDPNAGTWGFRALNISLRRRRPDITRYLLDKGVRPPMIGEEREFEENSTFL</sequence>